<reference evidence="1" key="1">
    <citation type="journal article" date="2011" name="Appl. Environ. Microbiol.">
        <title>Metagenomic analysis reveals unexpected subgenomic diversity of magnetotactic bacteria within the phylum Nitrospirae.</title>
        <authorList>
            <person name="Lin W."/>
            <person name="Jogler C."/>
            <person name="Schuler D."/>
            <person name="Pan Y."/>
        </authorList>
    </citation>
    <scope>NUCLEOTIDE SEQUENCE</scope>
</reference>
<protein>
    <submittedName>
        <fullName evidence="1">Uncharacterized protein</fullName>
    </submittedName>
</protein>
<dbReference type="AlphaFoldDB" id="D9MNW4"/>
<accession>D9MNW4</accession>
<gene>
    <name evidence="1" type="ORF">LW1_0010</name>
</gene>
<evidence type="ECO:0000313" key="1">
    <source>
        <dbReference type="EMBL" id="ADI87653.1"/>
    </source>
</evidence>
<organism evidence="1">
    <name type="scientific">uncultured Nitrospirae bacterium MY2-1F</name>
    <dbReference type="NCBI Taxonomy" id="798576"/>
    <lineage>
        <taxon>Bacteria</taxon>
        <taxon>Pseudomonadati</taxon>
        <taxon>Nitrospirota</taxon>
        <taxon>environmental samples</taxon>
    </lineage>
</organism>
<name>D9MNW4_9BACT</name>
<dbReference type="EMBL" id="HM454279">
    <property type="protein sequence ID" value="ADI87653.1"/>
    <property type="molecule type" value="Genomic_DNA"/>
</dbReference>
<proteinExistence type="predicted"/>
<sequence>MVKVSQKYEGHIMYFPAVRVTIIGQRFKQSGMEWSVRGANAIISLRCTSLSERFEDFGESRVA</sequence>